<dbReference type="PANTHER" id="PTHR30451:SF3">
    <property type="entry name" value="OUTER MEMBRANE USHER PROTEIN HTRE-RELATED"/>
    <property type="match status" value="1"/>
</dbReference>
<evidence type="ECO:0000256" key="7">
    <source>
        <dbReference type="ARBA" id="ARBA00023136"/>
    </source>
</evidence>
<keyword evidence="4" id="KW-1134">Transmembrane beta strand</keyword>
<feature type="domain" description="PapC N-terminal" evidence="11">
    <location>
        <begin position="37"/>
        <end position="189"/>
    </location>
</feature>
<dbReference type="InterPro" id="IPR037224">
    <property type="entry name" value="PapC_N_sf"/>
</dbReference>
<dbReference type="Pfam" id="PF13954">
    <property type="entry name" value="PapC_N"/>
    <property type="match status" value="1"/>
</dbReference>
<dbReference type="FunFam" id="2.60.40.3110:FF:000001">
    <property type="entry name" value="Putative fimbrial outer membrane usher"/>
    <property type="match status" value="1"/>
</dbReference>
<sequence>MSYAPSHIKFKYLAQFVACCTTLACSHTVLADGEKVEFDQSFLMGRQANSIDLSRYTQGNAALPGTYDVSIFVNDKSNSSKKIEFIDMGKGQSAQACLTPTMLLQLHIRQPERKDNNEAVLRKSTGDGEDCLNLSTLIPFSSVRYDMSEQRLDITVPQAFVMAGYTNYVDPSLWDDGINAAMLSYNLNAWRNENNGINNDSFYVGLNGGINLGGWHFRSQGNYSWDNKGNRSFDFQNRYVQHDITSLRSQIVLGETSTSGDAFDSVRFRGARLYSESRMLPSALASYAPVVRGVAKSNAKVTITQNGYKIYEATVPPGPFEINNLTPSGYGADLDVTVEEADGSKHTFSQPFSSLVQMMHPGVGSWDINIGQVNQDELVDKPGLAQGTFYYGLNNTFTGYTGFQATDNGFYAGLLGVGMNTVLGAVSIDITQSHADIPDDKSYEGQSYRVAWNKFFAPTNTSLNIAAYRYSTKNYLSLNDALLLIDNANNPTNGDYHSMLSDRRLKNQFNVSLNQSLQNGDTNYGSLYLTGTWSDYWVSNNTQSSFSFGYSNSFNWGSYSVSLQRSYNEDGDEDDSVYVSLSIPLDRLFGTEPDAGGFRTLNTSMSNDFDGTSQYNVSANGNSADNKWNYSVGTGYNLAKESQDIATVNTFVGYESPWGTLSGSAYASNNSSRQYSLSTDGGFVLHRGGLTFTSDSFTSNDTLVVVNAPGAEGANLNYGNSTIDRFGYGVSNSLSPYRENTISLGISNLENDVELKSTSTTLVPRQGAVLFSKFETDQGRSAILNLVRSDGLPVPFAAELVTSKGTVIGAVGQGGVAFVRGIDEQGELTVNWIEKNQSRACRVRYQLPQTMPEKGKPLVLNAVMCSME</sequence>
<comment type="caution">
    <text evidence="12">The sequence shown here is derived from an EMBL/GenBank/DDBJ whole genome shotgun (WGS) entry which is preliminary data.</text>
</comment>
<keyword evidence="6" id="KW-0732">Signal</keyword>
<evidence type="ECO:0000256" key="9">
    <source>
        <dbReference type="RuleBase" id="RU003884"/>
    </source>
</evidence>
<dbReference type="GO" id="GO:0009297">
    <property type="term" value="P:pilus assembly"/>
    <property type="evidence" value="ECO:0007669"/>
    <property type="project" value="InterPro"/>
</dbReference>
<dbReference type="GO" id="GO:0009279">
    <property type="term" value="C:cell outer membrane"/>
    <property type="evidence" value="ECO:0007669"/>
    <property type="project" value="UniProtKB-SubCell"/>
</dbReference>
<dbReference type="Pfam" id="PF13953">
    <property type="entry name" value="PapC_C"/>
    <property type="match status" value="1"/>
</dbReference>
<name>A0A636KE70_SALET</name>
<dbReference type="NCBIfam" id="NF007337">
    <property type="entry name" value="PRK09828.1"/>
    <property type="match status" value="1"/>
</dbReference>
<keyword evidence="5 9" id="KW-0812">Transmembrane</keyword>
<dbReference type="Pfam" id="PF00577">
    <property type="entry name" value="Usher"/>
    <property type="match status" value="1"/>
</dbReference>
<gene>
    <name evidence="12" type="ORF">CC877_09860</name>
</gene>
<dbReference type="InterPro" id="IPR042186">
    <property type="entry name" value="FimD_plug_dom"/>
</dbReference>
<dbReference type="PROSITE" id="PS01151">
    <property type="entry name" value="FIMBRIAL_USHER"/>
    <property type="match status" value="1"/>
</dbReference>
<accession>A0A636KE70</accession>
<protein>
    <submittedName>
        <fullName evidence="12">Outer membrane usher protein</fullName>
    </submittedName>
</protein>
<dbReference type="EMBL" id="AAMJSY010000011">
    <property type="protein sequence ID" value="EDI0751276.1"/>
    <property type="molecule type" value="Genomic_DNA"/>
</dbReference>
<comment type="similarity">
    <text evidence="2 9">Belongs to the fimbrial export usher family.</text>
</comment>
<evidence type="ECO:0000256" key="2">
    <source>
        <dbReference type="ARBA" id="ARBA00008064"/>
    </source>
</evidence>
<dbReference type="Gene3D" id="2.60.40.2070">
    <property type="match status" value="1"/>
</dbReference>
<evidence type="ECO:0000256" key="8">
    <source>
        <dbReference type="ARBA" id="ARBA00023237"/>
    </source>
</evidence>
<keyword evidence="9" id="KW-1029">Fimbrium biogenesis</keyword>
<organism evidence="12">
    <name type="scientific">Salmonella enterica subsp. enterica serovar Uzaramo</name>
    <dbReference type="NCBI Taxonomy" id="2565147"/>
    <lineage>
        <taxon>Bacteria</taxon>
        <taxon>Pseudomonadati</taxon>
        <taxon>Pseudomonadota</taxon>
        <taxon>Gammaproteobacteria</taxon>
        <taxon>Enterobacterales</taxon>
        <taxon>Enterobacteriaceae</taxon>
        <taxon>Salmonella</taxon>
    </lineage>
</organism>
<dbReference type="SUPFAM" id="SSF141729">
    <property type="entry name" value="FimD N-terminal domain-like"/>
    <property type="match status" value="1"/>
</dbReference>
<dbReference type="RefSeq" id="WP_079841614.1">
    <property type="nucleotide sequence ID" value="NZ_JAWDKQ010000002.1"/>
</dbReference>
<feature type="domain" description="PapC-like C-terminal" evidence="10">
    <location>
        <begin position="784"/>
        <end position="849"/>
    </location>
</feature>
<evidence type="ECO:0000256" key="5">
    <source>
        <dbReference type="ARBA" id="ARBA00022692"/>
    </source>
</evidence>
<evidence type="ECO:0000256" key="4">
    <source>
        <dbReference type="ARBA" id="ARBA00022452"/>
    </source>
</evidence>
<dbReference type="InterPro" id="IPR043142">
    <property type="entry name" value="PapC-like_C_sf"/>
</dbReference>
<evidence type="ECO:0000259" key="10">
    <source>
        <dbReference type="Pfam" id="PF13953"/>
    </source>
</evidence>
<dbReference type="AlphaFoldDB" id="A0A636KE70"/>
<evidence type="ECO:0000256" key="3">
    <source>
        <dbReference type="ARBA" id="ARBA00022448"/>
    </source>
</evidence>
<reference evidence="12" key="1">
    <citation type="submission" date="2018-07" db="EMBL/GenBank/DDBJ databases">
        <authorList>
            <person name="Ashton P.M."/>
            <person name="Dallman T."/>
            <person name="Nair S."/>
            <person name="De Pinna E."/>
            <person name="Peters T."/>
            <person name="Grant K."/>
        </authorList>
    </citation>
    <scope>NUCLEOTIDE SEQUENCE</scope>
    <source>
        <strain evidence="12">367482</strain>
    </source>
</reference>
<dbReference type="InterPro" id="IPR025949">
    <property type="entry name" value="PapC-like_C"/>
</dbReference>
<evidence type="ECO:0000256" key="1">
    <source>
        <dbReference type="ARBA" id="ARBA00004571"/>
    </source>
</evidence>
<proteinExistence type="inferred from homology"/>
<evidence type="ECO:0000259" key="11">
    <source>
        <dbReference type="Pfam" id="PF13954"/>
    </source>
</evidence>
<keyword evidence="7 9" id="KW-0472">Membrane</keyword>
<dbReference type="PANTHER" id="PTHR30451">
    <property type="entry name" value="OUTER MEMBRANE USHER PROTEIN"/>
    <property type="match status" value="1"/>
</dbReference>
<dbReference type="Gene3D" id="2.60.40.2610">
    <property type="entry name" value="Outer membrane usher protein FimD, plug domain"/>
    <property type="match status" value="1"/>
</dbReference>
<dbReference type="GO" id="GO:0015473">
    <property type="term" value="F:fimbrial usher porin activity"/>
    <property type="evidence" value="ECO:0007669"/>
    <property type="project" value="InterPro"/>
</dbReference>
<keyword evidence="3 9" id="KW-0813">Transport</keyword>
<comment type="subcellular location">
    <subcellularLocation>
        <location evidence="1 9">Cell outer membrane</location>
        <topology evidence="1 9">Multi-pass membrane protein</topology>
    </subcellularLocation>
</comment>
<dbReference type="InterPro" id="IPR025885">
    <property type="entry name" value="PapC_N"/>
</dbReference>
<evidence type="ECO:0000313" key="12">
    <source>
        <dbReference type="EMBL" id="EDI0751276.1"/>
    </source>
</evidence>
<evidence type="ECO:0000256" key="6">
    <source>
        <dbReference type="ARBA" id="ARBA00022729"/>
    </source>
</evidence>
<dbReference type="Gene3D" id="3.10.20.410">
    <property type="match status" value="1"/>
</dbReference>
<dbReference type="InterPro" id="IPR018030">
    <property type="entry name" value="Fimbrial_membr_usher_CS"/>
</dbReference>
<keyword evidence="8 9" id="KW-0998">Cell outer membrane</keyword>
<dbReference type="InterPro" id="IPR000015">
    <property type="entry name" value="Fimb_usher"/>
</dbReference>
<dbReference type="Gene3D" id="2.60.40.3110">
    <property type="match status" value="1"/>
</dbReference>